<evidence type="ECO:0000313" key="1">
    <source>
        <dbReference type="EMBL" id="UQA98200.1"/>
    </source>
</evidence>
<reference evidence="1" key="1">
    <citation type="submission" date="2021-10" db="EMBL/GenBank/DDBJ databases">
        <title>Streptomyces nigrumlapis sp.nov.,an antimicrobial producing actinobacterium isolated from Black Gobi rocks.</title>
        <authorList>
            <person name="Wen Y."/>
            <person name="Zhang W."/>
            <person name="Liu X.G."/>
        </authorList>
    </citation>
    <scope>NUCLEOTIDE SEQUENCE</scope>
    <source>
        <strain evidence="1">ST13-2-2</strain>
    </source>
</reference>
<sequence length="54" mass="5605">MPWKAADVHFFLGAADAAFALIQALQANPVPQAAGPPTTGPSAMRPGTYRILVV</sequence>
<protein>
    <submittedName>
        <fullName evidence="1">Uncharacterized protein</fullName>
    </submittedName>
</protein>
<name>A0ABY4MP19_9ACTN</name>
<accession>A0ABY4MP19</accession>
<proteinExistence type="predicted"/>
<keyword evidence="2" id="KW-1185">Reference proteome</keyword>
<organism evidence="1 2">
    <name type="scientific">Streptomyces halobius</name>
    <dbReference type="NCBI Taxonomy" id="2879846"/>
    <lineage>
        <taxon>Bacteria</taxon>
        <taxon>Bacillati</taxon>
        <taxon>Actinomycetota</taxon>
        <taxon>Actinomycetes</taxon>
        <taxon>Kitasatosporales</taxon>
        <taxon>Streptomycetaceae</taxon>
        <taxon>Streptomyces</taxon>
    </lineage>
</organism>
<gene>
    <name evidence="1" type="ORF">K9S39_28110</name>
</gene>
<dbReference type="RefSeq" id="WP_248869246.1">
    <property type="nucleotide sequence ID" value="NZ_CP086322.1"/>
</dbReference>
<dbReference type="EMBL" id="CP086322">
    <property type="protein sequence ID" value="UQA98200.1"/>
    <property type="molecule type" value="Genomic_DNA"/>
</dbReference>
<evidence type="ECO:0000313" key="2">
    <source>
        <dbReference type="Proteomes" id="UP000830115"/>
    </source>
</evidence>
<dbReference type="Proteomes" id="UP000830115">
    <property type="component" value="Chromosome"/>
</dbReference>